<sequence>MKKIDMRILVLAILAVVPLLPYLYIFHEGFSHKSDDWGNFGSFMGGAVAPFLSVLSIVLVLRTIELTQKNHAEQLSQVTKEHNYNKFNDLCGFLERSISKSWLVNNDQRKQDVIQRLTRRILGDIIYQSNENATPEEQRQYAEENAERILPFISDDIREIIVCLDYFCGFILDDKNQDIEFMKNIAEIRLDNHVRFIISLYIYLNNKKLNLLLIQKWKNFRPSIEELV</sequence>
<feature type="transmembrane region" description="Helical" evidence="1">
    <location>
        <begin position="37"/>
        <end position="61"/>
    </location>
</feature>
<keyword evidence="1" id="KW-0472">Membrane</keyword>
<comment type="caution">
    <text evidence="2">The sequence shown here is derived from an EMBL/GenBank/DDBJ whole genome shotgun (WGS) entry which is preliminary data.</text>
</comment>
<proteinExistence type="predicted"/>
<protein>
    <recommendedName>
        <fullName evidence="4">DUF4760 domain-containing protein</fullName>
    </recommendedName>
</protein>
<keyword evidence="1" id="KW-0812">Transmembrane</keyword>
<accession>A0A3T9Z4C4</accession>
<gene>
    <name evidence="2" type="ORF">AXO93_10385</name>
    <name evidence="3" type="ORF">F2K19_10710</name>
</gene>
<dbReference type="AlphaFoldDB" id="A0A3T9Z4C4"/>
<dbReference type="RefSeq" id="WP_039517337.1">
    <property type="nucleotide sequence ID" value="NZ_CP160167.1"/>
</dbReference>
<evidence type="ECO:0008006" key="4">
    <source>
        <dbReference type="Google" id="ProtNLM"/>
    </source>
</evidence>
<feature type="transmembrane region" description="Helical" evidence="1">
    <location>
        <begin position="7"/>
        <end position="25"/>
    </location>
</feature>
<evidence type="ECO:0000256" key="1">
    <source>
        <dbReference type="SAM" id="Phobius"/>
    </source>
</evidence>
<reference evidence="3" key="2">
    <citation type="submission" date="2019-09" db="EMBL/GenBank/DDBJ databases">
        <authorList>
            <person name="Ashton P.M."/>
            <person name="Dallman T."/>
            <person name="Nair S."/>
            <person name="De Pinna E."/>
            <person name="Peters T."/>
            <person name="Grant K."/>
        </authorList>
    </citation>
    <scope>NUCLEOTIDE SEQUENCE</scope>
    <source>
        <strain evidence="3">800630</strain>
    </source>
</reference>
<dbReference type="EMBL" id="AAGNTS010000004">
    <property type="protein sequence ID" value="EBQ0620429.1"/>
    <property type="molecule type" value="Genomic_DNA"/>
</dbReference>
<keyword evidence="1" id="KW-1133">Transmembrane helix</keyword>
<evidence type="ECO:0000313" key="3">
    <source>
        <dbReference type="EMBL" id="ECV5687061.1"/>
    </source>
</evidence>
<reference evidence="2" key="1">
    <citation type="submission" date="2018-07" db="EMBL/GenBank/DDBJ databases">
        <authorList>
            <consortium name="GenomeTrakr network: Whole genome sequencing for foodborne pathogen traceback"/>
        </authorList>
    </citation>
    <scope>NUCLEOTIDE SEQUENCE</scope>
    <source>
        <strain evidence="2">CFSAN031622</strain>
    </source>
</reference>
<name>A0A3T9Z4C4_SALET</name>
<dbReference type="EMBL" id="AAKTOF010000006">
    <property type="protein sequence ID" value="ECV5687061.1"/>
    <property type="molecule type" value="Genomic_DNA"/>
</dbReference>
<evidence type="ECO:0000313" key="2">
    <source>
        <dbReference type="EMBL" id="EBQ0620429.1"/>
    </source>
</evidence>
<organism evidence="2">
    <name type="scientific">Salmonella enterica I</name>
    <dbReference type="NCBI Taxonomy" id="59201"/>
    <lineage>
        <taxon>Bacteria</taxon>
        <taxon>Pseudomonadati</taxon>
        <taxon>Pseudomonadota</taxon>
        <taxon>Gammaproteobacteria</taxon>
        <taxon>Enterobacterales</taxon>
        <taxon>Enterobacteriaceae</taxon>
        <taxon>Salmonella</taxon>
    </lineage>
</organism>